<dbReference type="GO" id="GO:0000209">
    <property type="term" value="P:protein polyubiquitination"/>
    <property type="evidence" value="ECO:0007669"/>
    <property type="project" value="TreeGrafter"/>
</dbReference>
<dbReference type="OrthoDB" id="3219396at2759"/>
<evidence type="ECO:0000313" key="3">
    <source>
        <dbReference type="Proteomes" id="UP000825935"/>
    </source>
</evidence>
<dbReference type="Proteomes" id="UP000825935">
    <property type="component" value="Chromosome 17"/>
</dbReference>
<dbReference type="Pfam" id="PF00646">
    <property type="entry name" value="F-box"/>
    <property type="match status" value="1"/>
</dbReference>
<dbReference type="EMBL" id="CM035422">
    <property type="protein sequence ID" value="KAH7373478.1"/>
    <property type="molecule type" value="Genomic_DNA"/>
</dbReference>
<dbReference type="Gene3D" id="1.20.1280.50">
    <property type="match status" value="1"/>
</dbReference>
<gene>
    <name evidence="2" type="ORF">KP509_17G058900</name>
</gene>
<proteinExistence type="predicted"/>
<dbReference type="InterPro" id="IPR036047">
    <property type="entry name" value="F-box-like_dom_sf"/>
</dbReference>
<accession>A0A8T2SUG1</accession>
<sequence length="240" mass="27546">MEVSENIHSFGLPDDITQYIIASLPVWDVCSLASCSRHWRSACSSNIVWFILYKKRWSLGKSSYARDWRSEYICLHKRMLIGATSVIDFIKGRACHDSMEVADYQKAMNLLSSTGLELQDVVTFLLLPKLSVLVNLLGLHYCLLHLKMKGNDAREVLSMNKIGERQVCLRWWSLGGWTNGFRRHDEMHMQIASLLTLAELEAPSFLEVIDRGTRHEVLRVQISADFESSAWVARSMHSQR</sequence>
<dbReference type="InterPro" id="IPR001810">
    <property type="entry name" value="F-box_dom"/>
</dbReference>
<feature type="domain" description="F-box" evidence="1">
    <location>
        <begin position="12"/>
        <end position="52"/>
    </location>
</feature>
<comment type="caution">
    <text evidence="2">The sequence shown here is derived from an EMBL/GenBank/DDBJ whole genome shotgun (WGS) entry which is preliminary data.</text>
</comment>
<keyword evidence="3" id="KW-1185">Reference proteome</keyword>
<dbReference type="GO" id="GO:0031146">
    <property type="term" value="P:SCF-dependent proteasomal ubiquitin-dependent protein catabolic process"/>
    <property type="evidence" value="ECO:0007669"/>
    <property type="project" value="InterPro"/>
</dbReference>
<dbReference type="SMART" id="SM00256">
    <property type="entry name" value="FBOX"/>
    <property type="match status" value="1"/>
</dbReference>
<protein>
    <recommendedName>
        <fullName evidence="1">F-box domain-containing protein</fullName>
    </recommendedName>
</protein>
<dbReference type="PANTHER" id="PTHR16008:SF4">
    <property type="entry name" value="F-BOX ONLY PROTEIN 4"/>
    <property type="match status" value="1"/>
</dbReference>
<name>A0A8T2SUG1_CERRI</name>
<reference evidence="2" key="1">
    <citation type="submission" date="2021-08" db="EMBL/GenBank/DDBJ databases">
        <title>WGS assembly of Ceratopteris richardii.</title>
        <authorList>
            <person name="Marchant D.B."/>
            <person name="Chen G."/>
            <person name="Jenkins J."/>
            <person name="Shu S."/>
            <person name="Leebens-Mack J."/>
            <person name="Grimwood J."/>
            <person name="Schmutz J."/>
            <person name="Soltis P."/>
            <person name="Soltis D."/>
            <person name="Chen Z.-H."/>
        </authorList>
    </citation>
    <scope>NUCLEOTIDE SEQUENCE</scope>
    <source>
        <strain evidence="2">Whitten #5841</strain>
        <tissue evidence="2">Leaf</tissue>
    </source>
</reference>
<organism evidence="2 3">
    <name type="scientific">Ceratopteris richardii</name>
    <name type="common">Triangle waterfern</name>
    <dbReference type="NCBI Taxonomy" id="49495"/>
    <lineage>
        <taxon>Eukaryota</taxon>
        <taxon>Viridiplantae</taxon>
        <taxon>Streptophyta</taxon>
        <taxon>Embryophyta</taxon>
        <taxon>Tracheophyta</taxon>
        <taxon>Polypodiopsida</taxon>
        <taxon>Polypodiidae</taxon>
        <taxon>Polypodiales</taxon>
        <taxon>Pteridineae</taxon>
        <taxon>Pteridaceae</taxon>
        <taxon>Parkerioideae</taxon>
        <taxon>Ceratopteris</taxon>
    </lineage>
</organism>
<dbReference type="PANTHER" id="PTHR16008">
    <property type="entry name" value="F-BOX ONLY PROTEIN 4"/>
    <property type="match status" value="1"/>
</dbReference>
<dbReference type="AlphaFoldDB" id="A0A8T2SUG1"/>
<dbReference type="InterPro" id="IPR039588">
    <property type="entry name" value="FBXO4"/>
</dbReference>
<dbReference type="GO" id="GO:0019005">
    <property type="term" value="C:SCF ubiquitin ligase complex"/>
    <property type="evidence" value="ECO:0007669"/>
    <property type="project" value="TreeGrafter"/>
</dbReference>
<dbReference type="SUPFAM" id="SSF81383">
    <property type="entry name" value="F-box domain"/>
    <property type="match status" value="1"/>
</dbReference>
<evidence type="ECO:0000259" key="1">
    <source>
        <dbReference type="SMART" id="SM00256"/>
    </source>
</evidence>
<evidence type="ECO:0000313" key="2">
    <source>
        <dbReference type="EMBL" id="KAH7373478.1"/>
    </source>
</evidence>